<comment type="similarity">
    <text evidence="2 12">Belongs to the WhiB family.</text>
</comment>
<keyword evidence="5 12" id="KW-0479">Metal-binding</keyword>
<dbReference type="GO" id="GO:0047134">
    <property type="term" value="F:protein-disulfide reductase [NAD(P)H] activity"/>
    <property type="evidence" value="ECO:0007669"/>
    <property type="project" value="TreeGrafter"/>
</dbReference>
<keyword evidence="3 12" id="KW-0004">4Fe-4S</keyword>
<keyword evidence="6 12" id="KW-0408">Iron</keyword>
<feature type="binding site" evidence="12">
    <location>
        <position position="23"/>
    </location>
    <ligand>
        <name>[4Fe-4S] cluster</name>
        <dbReference type="ChEBI" id="CHEBI:49883"/>
    </ligand>
</feature>
<dbReference type="PROSITE" id="PS51674">
    <property type="entry name" value="4FE4S_WBL"/>
    <property type="match status" value="1"/>
</dbReference>
<dbReference type="GO" id="GO:0045454">
    <property type="term" value="P:cell redox homeostasis"/>
    <property type="evidence" value="ECO:0007669"/>
    <property type="project" value="TreeGrafter"/>
</dbReference>
<comment type="subcellular location">
    <subcellularLocation>
        <location evidence="1 12">Cytoplasm</location>
    </subcellularLocation>
</comment>
<proteinExistence type="inferred from homology"/>
<dbReference type="GO" id="GO:0005737">
    <property type="term" value="C:cytoplasm"/>
    <property type="evidence" value="ECO:0007669"/>
    <property type="project" value="UniProtKB-SubCell"/>
</dbReference>
<evidence type="ECO:0000256" key="1">
    <source>
        <dbReference type="ARBA" id="ARBA00004496"/>
    </source>
</evidence>
<evidence type="ECO:0000256" key="7">
    <source>
        <dbReference type="ARBA" id="ARBA00023014"/>
    </source>
</evidence>
<evidence type="ECO:0000256" key="12">
    <source>
        <dbReference type="HAMAP-Rule" id="MF_01479"/>
    </source>
</evidence>
<feature type="binding site" evidence="12">
    <location>
        <position position="56"/>
    </location>
    <ligand>
        <name>[4Fe-4S] cluster</name>
        <dbReference type="ChEBI" id="CHEBI:49883"/>
    </ligand>
</feature>
<dbReference type="Pfam" id="PF02467">
    <property type="entry name" value="Whib"/>
    <property type="match status" value="1"/>
</dbReference>
<evidence type="ECO:0000256" key="5">
    <source>
        <dbReference type="ARBA" id="ARBA00022723"/>
    </source>
</evidence>
<comment type="cofactor">
    <cofactor evidence="12">
        <name>[4Fe-4S] cluster</name>
        <dbReference type="ChEBI" id="CHEBI:49883"/>
    </cofactor>
    <text evidence="12">Binds 1 [4Fe-4S] cluster per subunit. Following nitrosylation of the [4Fe-4S] cluster binds 1 [4Fe-8(NO)] cluster per subunit.</text>
</comment>
<dbReference type="AlphaFoldDB" id="A0A069JR67"/>
<reference evidence="15 16" key="1">
    <citation type="submission" date="2017-07" db="EMBL/GenBank/DDBJ databases">
        <title>Draft sequence of Rhodococcus enclensis 23b-28.</title>
        <authorList>
            <person name="Besaury L."/>
            <person name="Sancelme M."/>
            <person name="Amato P."/>
            <person name="Lallement A."/>
            <person name="Delort A.-M."/>
        </authorList>
    </citation>
    <scope>NUCLEOTIDE SEQUENCE [LARGE SCALE GENOMIC DNA]</scope>
    <source>
        <strain evidence="15 16">23b-28</strain>
    </source>
</reference>
<evidence type="ECO:0000256" key="10">
    <source>
        <dbReference type="ARBA" id="ARBA00023157"/>
    </source>
</evidence>
<evidence type="ECO:0000256" key="11">
    <source>
        <dbReference type="ARBA" id="ARBA00023163"/>
    </source>
</evidence>
<dbReference type="GO" id="GO:0035731">
    <property type="term" value="F:dinitrosyl-iron complex binding"/>
    <property type="evidence" value="ECO:0007669"/>
    <property type="project" value="UniProtKB-UniRule"/>
</dbReference>
<evidence type="ECO:0000313" key="15">
    <source>
        <dbReference type="EMBL" id="PCK24683.1"/>
    </source>
</evidence>
<name>A0A069JR67_RHOSG</name>
<keyword evidence="9 12" id="KW-0238">DNA-binding</keyword>
<accession>A0A1C3ZBS8</accession>
<dbReference type="GO" id="GO:0046872">
    <property type="term" value="F:metal ion binding"/>
    <property type="evidence" value="ECO:0007669"/>
    <property type="project" value="UniProtKB-KW"/>
</dbReference>
<dbReference type="GO" id="GO:0045892">
    <property type="term" value="P:negative regulation of DNA-templated transcription"/>
    <property type="evidence" value="ECO:0007669"/>
    <property type="project" value="TreeGrafter"/>
</dbReference>
<dbReference type="GO" id="GO:0051539">
    <property type="term" value="F:4 iron, 4 sulfur cluster binding"/>
    <property type="evidence" value="ECO:0007669"/>
    <property type="project" value="UniProtKB-UniRule"/>
</dbReference>
<feature type="binding site" evidence="12">
    <location>
        <position position="53"/>
    </location>
    <ligand>
        <name>[4Fe-4S] cluster</name>
        <dbReference type="ChEBI" id="CHEBI:49883"/>
    </ligand>
</feature>
<keyword evidence="10 12" id="KW-1015">Disulfide bond</keyword>
<dbReference type="InterPro" id="IPR003482">
    <property type="entry name" value="Whib"/>
</dbReference>
<evidence type="ECO:0000256" key="3">
    <source>
        <dbReference type="ARBA" id="ARBA00022485"/>
    </source>
</evidence>
<comment type="PTM">
    <text evidence="12">Upon Fe-S cluster removal intramolecular disulfide bonds are formed.</text>
</comment>
<protein>
    <recommendedName>
        <fullName evidence="12">Transcriptional regulator WhiB</fullName>
    </recommendedName>
</protein>
<evidence type="ECO:0000313" key="16">
    <source>
        <dbReference type="Proteomes" id="UP000230886"/>
    </source>
</evidence>
<evidence type="ECO:0000256" key="4">
    <source>
        <dbReference type="ARBA" id="ARBA00022490"/>
    </source>
</evidence>
<dbReference type="EMBL" id="NOVD01000025">
    <property type="protein sequence ID" value="PCK24683.1"/>
    <property type="molecule type" value="Genomic_DNA"/>
</dbReference>
<evidence type="ECO:0000256" key="8">
    <source>
        <dbReference type="ARBA" id="ARBA00023015"/>
    </source>
</evidence>
<sequence length="105" mass="12055">MHKHLPMPYPTAEVWDWQLQGACRGHDSAVYFHPDGERGHARENRERNAKKVCATCPVLQQCREHALSVHEPYGIWGGMTETERAEYVRSLRKRSNRMPAVANAS</sequence>
<dbReference type="PANTHER" id="PTHR38839">
    <property type="entry name" value="TRANSCRIPTIONAL REGULATOR WHID-RELATED"/>
    <property type="match status" value="1"/>
</dbReference>
<accession>A0A069JR67</accession>
<dbReference type="EMBL" id="JARDXE010000003">
    <property type="protein sequence ID" value="MDE8644449.1"/>
    <property type="molecule type" value="Genomic_DNA"/>
</dbReference>
<comment type="PTM">
    <text evidence="12">The Fe-S cluster can be nitrosylated by nitric oxide (NO).</text>
</comment>
<feature type="domain" description="4Fe-4S Wbl-type" evidence="13">
    <location>
        <begin position="22"/>
        <end position="86"/>
    </location>
</feature>
<evidence type="ECO:0000256" key="6">
    <source>
        <dbReference type="ARBA" id="ARBA00023004"/>
    </source>
</evidence>
<organism evidence="15 16">
    <name type="scientific">Rhodococcus qingshengii</name>
    <dbReference type="NCBI Taxonomy" id="334542"/>
    <lineage>
        <taxon>Bacteria</taxon>
        <taxon>Bacillati</taxon>
        <taxon>Actinomycetota</taxon>
        <taxon>Actinomycetes</taxon>
        <taxon>Mycobacteriales</taxon>
        <taxon>Nocardiaceae</taxon>
        <taxon>Rhodococcus</taxon>
        <taxon>Rhodococcus erythropolis group</taxon>
    </lineage>
</organism>
<reference evidence="14" key="2">
    <citation type="submission" date="2023-02" db="EMBL/GenBank/DDBJ databases">
        <title>A novel hydrolase synthesized by Rhodococcus erythropolis HQ is responsible for the detoxification of Zearalenone.</title>
        <authorList>
            <person name="Hu J."/>
            <person name="Xu J."/>
        </authorList>
    </citation>
    <scope>NUCLEOTIDE SEQUENCE</scope>
    <source>
        <strain evidence="14">HQ</strain>
    </source>
</reference>
<keyword evidence="11 12" id="KW-0804">Transcription</keyword>
<comment type="function">
    <text evidence="12">Acts as a transcriptional regulator. Probably redox-responsive. The apo- but not holo-form probably binds DNA.</text>
</comment>
<keyword evidence="7 12" id="KW-0411">Iron-sulfur</keyword>
<evidence type="ECO:0000256" key="9">
    <source>
        <dbReference type="ARBA" id="ARBA00023125"/>
    </source>
</evidence>
<dbReference type="GeneID" id="57485631"/>
<dbReference type="Proteomes" id="UP001217325">
    <property type="component" value="Unassembled WGS sequence"/>
</dbReference>
<dbReference type="Proteomes" id="UP000230886">
    <property type="component" value="Unassembled WGS sequence"/>
</dbReference>
<keyword evidence="8 12" id="KW-0805">Transcription regulation</keyword>
<dbReference type="InterPro" id="IPR034768">
    <property type="entry name" value="4FE4S_WBL"/>
</dbReference>
<dbReference type="RefSeq" id="WP_003946343.1">
    <property type="nucleotide sequence ID" value="NZ_AP023172.1"/>
</dbReference>
<comment type="caution">
    <text evidence="15">The sequence shown here is derived from an EMBL/GenBank/DDBJ whole genome shotgun (WGS) entry which is preliminary data.</text>
</comment>
<dbReference type="PANTHER" id="PTHR38839:SF5">
    <property type="entry name" value="TRANSCRIPTIONAL REGULATOR WHID"/>
    <property type="match status" value="1"/>
</dbReference>
<dbReference type="GO" id="GO:0003677">
    <property type="term" value="F:DNA binding"/>
    <property type="evidence" value="ECO:0007669"/>
    <property type="project" value="UniProtKB-UniRule"/>
</dbReference>
<feature type="binding site" evidence="12">
    <location>
        <position position="62"/>
    </location>
    <ligand>
        <name>[4Fe-4S] cluster</name>
        <dbReference type="ChEBI" id="CHEBI:49883"/>
    </ligand>
</feature>
<keyword evidence="4 12" id="KW-0963">Cytoplasm</keyword>
<dbReference type="HAMAP" id="MF_01479">
    <property type="entry name" value="WhiB"/>
    <property type="match status" value="1"/>
</dbReference>
<evidence type="ECO:0000259" key="13">
    <source>
        <dbReference type="PROSITE" id="PS51674"/>
    </source>
</evidence>
<evidence type="ECO:0000313" key="14">
    <source>
        <dbReference type="EMBL" id="MDE8644449.1"/>
    </source>
</evidence>
<gene>
    <name evidence="12" type="primary">whiB</name>
    <name evidence="15" type="ORF">CHR55_24370</name>
    <name evidence="14" type="ORF">PXH69_05770</name>
</gene>
<evidence type="ECO:0000256" key="2">
    <source>
        <dbReference type="ARBA" id="ARBA00006597"/>
    </source>
</evidence>